<proteinExistence type="predicted"/>
<name>R2S6B7_9ENTE</name>
<dbReference type="InterPro" id="IPR000524">
    <property type="entry name" value="Tscrpt_reg_HTH_GntR"/>
</dbReference>
<dbReference type="AlphaFoldDB" id="R2S6B7"/>
<evidence type="ECO:0000256" key="1">
    <source>
        <dbReference type="ARBA" id="ARBA00023015"/>
    </source>
</evidence>
<dbReference type="GO" id="GO:0003677">
    <property type="term" value="F:DNA binding"/>
    <property type="evidence" value="ECO:0007669"/>
    <property type="project" value="UniProtKB-KW"/>
</dbReference>
<dbReference type="SUPFAM" id="SSF46785">
    <property type="entry name" value="Winged helix' DNA-binding domain"/>
    <property type="match status" value="1"/>
</dbReference>
<dbReference type="Pfam" id="PF00392">
    <property type="entry name" value="GntR"/>
    <property type="match status" value="1"/>
</dbReference>
<dbReference type="Gene3D" id="1.10.10.10">
    <property type="entry name" value="Winged helix-like DNA-binding domain superfamily/Winged helix DNA-binding domain"/>
    <property type="match status" value="1"/>
</dbReference>
<dbReference type="PRINTS" id="PR00035">
    <property type="entry name" value="HTHGNTR"/>
</dbReference>
<dbReference type="SMART" id="SM00345">
    <property type="entry name" value="HTH_GNTR"/>
    <property type="match status" value="1"/>
</dbReference>
<sequence>MTSEALYKTIFNDLCKQIEEGFYSKGDILPTEAKLGKKYNVSRVTIRQAIQLLAENGYVKKIQGSGSHVTYSPVKTTLDRSSKIRSFSEEMLSMQKVPSAQVLKFELTFASNQLAKELDLKEKDPLFYYERILSADDEPYCFEYGYMPTKHFPDFTITNLTGSKMRYIEEERNFSVVYSQQIVHAILADEKLHEYLDVSLNSPLLEVTHLAYTKEALPLHKTCTIFDSTKYQAHFIKIK</sequence>
<comment type="caution">
    <text evidence="5">The sequence shown here is derived from an EMBL/GenBank/DDBJ whole genome shotgun (WGS) entry which is preliminary data.</text>
</comment>
<dbReference type="PATRIC" id="fig|1158607.3.peg.3569"/>
<feature type="domain" description="HTH gntR-type" evidence="4">
    <location>
        <begin position="4"/>
        <end position="72"/>
    </location>
</feature>
<dbReference type="PROSITE" id="PS50949">
    <property type="entry name" value="HTH_GNTR"/>
    <property type="match status" value="1"/>
</dbReference>
<dbReference type="Pfam" id="PF07702">
    <property type="entry name" value="UTRA"/>
    <property type="match status" value="1"/>
</dbReference>
<evidence type="ECO:0000313" key="6">
    <source>
        <dbReference type="Proteomes" id="UP000013782"/>
    </source>
</evidence>
<protein>
    <recommendedName>
        <fullName evidence="4">HTH gntR-type domain-containing protein</fullName>
    </recommendedName>
</protein>
<dbReference type="EMBL" id="AJAQ01000035">
    <property type="protein sequence ID" value="EOH91035.1"/>
    <property type="molecule type" value="Genomic_DNA"/>
</dbReference>
<dbReference type="RefSeq" id="WP_010758548.1">
    <property type="nucleotide sequence ID" value="NZ_ASWD01000004.1"/>
</dbReference>
<dbReference type="GO" id="GO:0003700">
    <property type="term" value="F:DNA-binding transcription factor activity"/>
    <property type="evidence" value="ECO:0007669"/>
    <property type="project" value="InterPro"/>
</dbReference>
<dbReference type="OrthoDB" id="2141316at2"/>
<dbReference type="SUPFAM" id="SSF64288">
    <property type="entry name" value="Chorismate lyase-like"/>
    <property type="match status" value="1"/>
</dbReference>
<dbReference type="InterPro" id="IPR050679">
    <property type="entry name" value="Bact_HTH_transcr_reg"/>
</dbReference>
<evidence type="ECO:0000313" key="5">
    <source>
        <dbReference type="EMBL" id="EOH91035.1"/>
    </source>
</evidence>
<keyword evidence="2" id="KW-0238">DNA-binding</keyword>
<dbReference type="STRING" id="160454.RV10_GL001153"/>
<dbReference type="eggNOG" id="COG2188">
    <property type="taxonomic scope" value="Bacteria"/>
</dbReference>
<dbReference type="InterPro" id="IPR028978">
    <property type="entry name" value="Chorismate_lyase_/UTRA_dom_sf"/>
</dbReference>
<dbReference type="Proteomes" id="UP000013782">
    <property type="component" value="Unassembled WGS sequence"/>
</dbReference>
<dbReference type="PANTHER" id="PTHR44846">
    <property type="entry name" value="MANNOSYL-D-GLYCERATE TRANSPORT/METABOLISM SYSTEM REPRESSOR MNGR-RELATED"/>
    <property type="match status" value="1"/>
</dbReference>
<accession>R2S6B7</accession>
<keyword evidence="3" id="KW-0804">Transcription</keyword>
<dbReference type="InterPro" id="IPR036390">
    <property type="entry name" value="WH_DNA-bd_sf"/>
</dbReference>
<dbReference type="CDD" id="cd07377">
    <property type="entry name" value="WHTH_GntR"/>
    <property type="match status" value="1"/>
</dbReference>
<reference evidence="5 6" key="1">
    <citation type="submission" date="2013-02" db="EMBL/GenBank/DDBJ databases">
        <title>The Genome Sequence of Enterococcus pallens BAA-351.</title>
        <authorList>
            <consortium name="The Broad Institute Genome Sequencing Platform"/>
            <consortium name="The Broad Institute Genome Sequencing Center for Infectious Disease"/>
            <person name="Earl A.M."/>
            <person name="Gilmore M.S."/>
            <person name="Lebreton F."/>
            <person name="Walker B."/>
            <person name="Young S.K."/>
            <person name="Zeng Q."/>
            <person name="Gargeya S."/>
            <person name="Fitzgerald M."/>
            <person name="Haas B."/>
            <person name="Abouelleil A."/>
            <person name="Alvarado L."/>
            <person name="Arachchi H.M."/>
            <person name="Berlin A.M."/>
            <person name="Chapman S.B."/>
            <person name="Dewar J."/>
            <person name="Goldberg J."/>
            <person name="Griggs A."/>
            <person name="Gujja S."/>
            <person name="Hansen M."/>
            <person name="Howarth C."/>
            <person name="Imamovic A."/>
            <person name="Larimer J."/>
            <person name="McCowan C."/>
            <person name="Murphy C."/>
            <person name="Neiman D."/>
            <person name="Pearson M."/>
            <person name="Priest M."/>
            <person name="Roberts A."/>
            <person name="Saif S."/>
            <person name="Shea T."/>
            <person name="Sisk P."/>
            <person name="Sykes S."/>
            <person name="Wortman J."/>
            <person name="Nusbaum C."/>
            <person name="Birren B."/>
        </authorList>
    </citation>
    <scope>NUCLEOTIDE SEQUENCE [LARGE SCALE GENOMIC DNA]</scope>
    <source>
        <strain evidence="5 6">ATCC BAA-351</strain>
    </source>
</reference>
<dbReference type="Gene3D" id="3.40.1410.10">
    <property type="entry name" value="Chorismate lyase-like"/>
    <property type="match status" value="1"/>
</dbReference>
<dbReference type="GO" id="GO:0045892">
    <property type="term" value="P:negative regulation of DNA-templated transcription"/>
    <property type="evidence" value="ECO:0007669"/>
    <property type="project" value="TreeGrafter"/>
</dbReference>
<evidence type="ECO:0000259" key="4">
    <source>
        <dbReference type="PROSITE" id="PS50949"/>
    </source>
</evidence>
<dbReference type="InterPro" id="IPR036388">
    <property type="entry name" value="WH-like_DNA-bd_sf"/>
</dbReference>
<gene>
    <name evidence="5" type="ORF">UAU_03574</name>
</gene>
<dbReference type="HOGENOM" id="CLU_063236_4_2_9"/>
<evidence type="ECO:0000256" key="3">
    <source>
        <dbReference type="ARBA" id="ARBA00023163"/>
    </source>
</evidence>
<organism evidence="5 6">
    <name type="scientific">Enterococcus pallens ATCC BAA-351</name>
    <dbReference type="NCBI Taxonomy" id="1158607"/>
    <lineage>
        <taxon>Bacteria</taxon>
        <taxon>Bacillati</taxon>
        <taxon>Bacillota</taxon>
        <taxon>Bacilli</taxon>
        <taxon>Lactobacillales</taxon>
        <taxon>Enterococcaceae</taxon>
        <taxon>Enterococcus</taxon>
    </lineage>
</organism>
<keyword evidence="6" id="KW-1185">Reference proteome</keyword>
<evidence type="ECO:0000256" key="2">
    <source>
        <dbReference type="ARBA" id="ARBA00023125"/>
    </source>
</evidence>
<dbReference type="PANTHER" id="PTHR44846:SF1">
    <property type="entry name" value="MANNOSYL-D-GLYCERATE TRANSPORT_METABOLISM SYSTEM REPRESSOR MNGR-RELATED"/>
    <property type="match status" value="1"/>
</dbReference>
<keyword evidence="1" id="KW-0805">Transcription regulation</keyword>
<dbReference type="InterPro" id="IPR011663">
    <property type="entry name" value="UTRA"/>
</dbReference>
<dbReference type="SMART" id="SM00866">
    <property type="entry name" value="UTRA"/>
    <property type="match status" value="1"/>
</dbReference>